<dbReference type="InterPro" id="IPR018239">
    <property type="entry name" value="DNA_ligase_AS"/>
</dbReference>
<dbReference type="SUPFAM" id="SSF52113">
    <property type="entry name" value="BRCT domain"/>
    <property type="match status" value="1"/>
</dbReference>
<dbReference type="FunFam" id="2.40.50.140:FF:000012">
    <property type="entry name" value="DNA ligase"/>
    <property type="match status" value="1"/>
</dbReference>
<dbReference type="GO" id="GO:0005829">
    <property type="term" value="C:cytosol"/>
    <property type="evidence" value="ECO:0007669"/>
    <property type="project" value="TreeGrafter"/>
</dbReference>
<evidence type="ECO:0000313" key="18">
    <source>
        <dbReference type="EMBL" id="RCX16628.1"/>
    </source>
</evidence>
<keyword evidence="9 15" id="KW-0460">Magnesium</keyword>
<evidence type="ECO:0000256" key="4">
    <source>
        <dbReference type="ARBA" id="ARBA00022598"/>
    </source>
</evidence>
<dbReference type="Gene3D" id="3.30.470.30">
    <property type="entry name" value="DNA ligase/mRNA capping enzyme"/>
    <property type="match status" value="1"/>
</dbReference>
<dbReference type="FunFam" id="1.10.287.610:FF:000002">
    <property type="entry name" value="DNA ligase"/>
    <property type="match status" value="1"/>
</dbReference>
<dbReference type="PIRSF" id="PIRSF001604">
    <property type="entry name" value="LigA"/>
    <property type="match status" value="1"/>
</dbReference>
<dbReference type="AlphaFoldDB" id="A0A369B7Q1"/>
<dbReference type="HAMAP" id="MF_01588">
    <property type="entry name" value="DNA_ligase_A"/>
    <property type="match status" value="1"/>
</dbReference>
<protein>
    <recommendedName>
        <fullName evidence="3 15">DNA ligase</fullName>
        <ecNumber evidence="2 15">6.5.1.2</ecNumber>
    </recommendedName>
    <alternativeName>
        <fullName evidence="15">Polydeoxyribonucleotide synthase [NAD(+)]</fullName>
    </alternativeName>
</protein>
<keyword evidence="5 15" id="KW-0235">DNA replication</keyword>
<feature type="binding site" evidence="15">
    <location>
        <position position="116"/>
    </location>
    <ligand>
        <name>NAD(+)</name>
        <dbReference type="ChEBI" id="CHEBI:57540"/>
    </ligand>
</feature>
<dbReference type="InterPro" id="IPR003583">
    <property type="entry name" value="Hlx-hairpin-Hlx_DNA-bd_motif"/>
</dbReference>
<dbReference type="InterPro" id="IPR036420">
    <property type="entry name" value="BRCT_dom_sf"/>
</dbReference>
<keyword evidence="6 15" id="KW-0479">Metal-binding</keyword>
<dbReference type="SUPFAM" id="SSF56091">
    <property type="entry name" value="DNA ligase/mRNA capping enzyme, catalytic domain"/>
    <property type="match status" value="1"/>
</dbReference>
<comment type="caution">
    <text evidence="15">Lacks conserved residue(s) required for the propagation of feature annotation.</text>
</comment>
<proteinExistence type="inferred from homology"/>
<dbReference type="Proteomes" id="UP000253034">
    <property type="component" value="Unassembled WGS sequence"/>
</dbReference>
<organism evidence="18 19">
    <name type="scientific">Anaerobacterium chartisolvens</name>
    <dbReference type="NCBI Taxonomy" id="1297424"/>
    <lineage>
        <taxon>Bacteria</taxon>
        <taxon>Bacillati</taxon>
        <taxon>Bacillota</taxon>
        <taxon>Clostridia</taxon>
        <taxon>Eubacteriales</taxon>
        <taxon>Oscillospiraceae</taxon>
        <taxon>Anaerobacterium</taxon>
    </lineage>
</organism>
<comment type="caution">
    <text evidence="18">The sequence shown here is derived from an EMBL/GenBank/DDBJ whole genome shotgun (WGS) entry which is preliminary data.</text>
</comment>
<dbReference type="PANTHER" id="PTHR23389:SF9">
    <property type="entry name" value="DNA LIGASE"/>
    <property type="match status" value="1"/>
</dbReference>
<feature type="binding site" evidence="15">
    <location>
        <position position="290"/>
    </location>
    <ligand>
        <name>NAD(+)</name>
        <dbReference type="ChEBI" id="CHEBI:57540"/>
    </ligand>
</feature>
<accession>A0A369B7Q1</accession>
<comment type="cofactor">
    <cofactor evidence="15">
        <name>Mg(2+)</name>
        <dbReference type="ChEBI" id="CHEBI:18420"/>
    </cofactor>
    <cofactor evidence="15">
        <name>Mn(2+)</name>
        <dbReference type="ChEBI" id="CHEBI:29035"/>
    </cofactor>
</comment>
<evidence type="ECO:0000256" key="3">
    <source>
        <dbReference type="ARBA" id="ARBA00013308"/>
    </source>
</evidence>
<evidence type="ECO:0000256" key="15">
    <source>
        <dbReference type="HAMAP-Rule" id="MF_01588"/>
    </source>
</evidence>
<feature type="binding site" evidence="15">
    <location>
        <begin position="86"/>
        <end position="87"/>
    </location>
    <ligand>
        <name>NAD(+)</name>
        <dbReference type="ChEBI" id="CHEBI:57540"/>
    </ligand>
</feature>
<dbReference type="InterPro" id="IPR013840">
    <property type="entry name" value="DNAligase_N"/>
</dbReference>
<dbReference type="Pfam" id="PF14520">
    <property type="entry name" value="HHH_5"/>
    <property type="match status" value="1"/>
</dbReference>
<feature type="binding site" evidence="15">
    <location>
        <position position="174"/>
    </location>
    <ligand>
        <name>NAD(+)</name>
        <dbReference type="ChEBI" id="CHEBI:57540"/>
    </ligand>
</feature>
<dbReference type="InterPro" id="IPR041663">
    <property type="entry name" value="DisA/LigA_HHH"/>
</dbReference>
<evidence type="ECO:0000256" key="8">
    <source>
        <dbReference type="ARBA" id="ARBA00022833"/>
    </source>
</evidence>
<feature type="binding site" evidence="15">
    <location>
        <position position="408"/>
    </location>
    <ligand>
        <name>Zn(2+)</name>
        <dbReference type="ChEBI" id="CHEBI:29105"/>
    </ligand>
</feature>
<dbReference type="GO" id="GO:0003911">
    <property type="term" value="F:DNA ligase (NAD+) activity"/>
    <property type="evidence" value="ECO:0007669"/>
    <property type="project" value="UniProtKB-UniRule"/>
</dbReference>
<dbReference type="PROSITE" id="PS01055">
    <property type="entry name" value="DNA_LIGASE_N1"/>
    <property type="match status" value="1"/>
</dbReference>
<evidence type="ECO:0000256" key="11">
    <source>
        <dbReference type="ARBA" id="ARBA00023204"/>
    </source>
</evidence>
<feature type="domain" description="BRCT" evidence="17">
    <location>
        <begin position="592"/>
        <end position="669"/>
    </location>
</feature>
<feature type="region of interest" description="Disordered" evidence="16">
    <location>
        <begin position="51"/>
        <end position="70"/>
    </location>
</feature>
<dbReference type="SUPFAM" id="SSF50249">
    <property type="entry name" value="Nucleic acid-binding proteins"/>
    <property type="match status" value="1"/>
</dbReference>
<dbReference type="InterPro" id="IPR001679">
    <property type="entry name" value="DNA_ligase"/>
</dbReference>
<dbReference type="NCBIfam" id="NF005932">
    <property type="entry name" value="PRK07956.1"/>
    <property type="match status" value="1"/>
</dbReference>
<feature type="binding site" evidence="15">
    <location>
        <begin position="37"/>
        <end position="41"/>
    </location>
    <ligand>
        <name>NAD(+)</name>
        <dbReference type="ChEBI" id="CHEBI:57540"/>
    </ligand>
</feature>
<dbReference type="SMART" id="SM00278">
    <property type="entry name" value="HhH1"/>
    <property type="match status" value="3"/>
</dbReference>
<comment type="similarity">
    <text evidence="14 15">Belongs to the NAD-dependent DNA ligase family. LigA subfamily.</text>
</comment>
<evidence type="ECO:0000256" key="10">
    <source>
        <dbReference type="ARBA" id="ARBA00023027"/>
    </source>
</evidence>
<dbReference type="PROSITE" id="PS50172">
    <property type="entry name" value="BRCT"/>
    <property type="match status" value="1"/>
</dbReference>
<keyword evidence="10 15" id="KW-0520">NAD</keyword>
<reference evidence="18 19" key="1">
    <citation type="submission" date="2018-07" db="EMBL/GenBank/DDBJ databases">
        <title>Genomic Encyclopedia of Type Strains, Phase IV (KMG-IV): sequencing the most valuable type-strain genomes for metagenomic binning, comparative biology and taxonomic classification.</title>
        <authorList>
            <person name="Goeker M."/>
        </authorList>
    </citation>
    <scope>NUCLEOTIDE SEQUENCE [LARGE SCALE GENOMIC DNA]</scope>
    <source>
        <strain evidence="18 19">DSM 27016</strain>
    </source>
</reference>
<keyword evidence="4 15" id="KW-0436">Ligase</keyword>
<dbReference type="InterPro" id="IPR013839">
    <property type="entry name" value="DNAligase_adenylation"/>
</dbReference>
<evidence type="ECO:0000256" key="7">
    <source>
        <dbReference type="ARBA" id="ARBA00022763"/>
    </source>
</evidence>
<dbReference type="InterPro" id="IPR004149">
    <property type="entry name" value="Znf_DNAligase_C4"/>
</dbReference>
<dbReference type="InterPro" id="IPR010994">
    <property type="entry name" value="RuvA_2-like"/>
</dbReference>
<comment type="function">
    <text evidence="1 15">DNA ligase that catalyzes the formation of phosphodiester linkages between 5'-phosphoryl and 3'-hydroxyl groups in double-stranded DNA using NAD as a coenzyme and as the energy source for the reaction. It is essential for DNA replication and repair of damaged DNA.</text>
</comment>
<dbReference type="EMBL" id="QPJT01000010">
    <property type="protein sequence ID" value="RCX16628.1"/>
    <property type="molecule type" value="Genomic_DNA"/>
</dbReference>
<feature type="binding site" evidence="15">
    <location>
        <position position="431"/>
    </location>
    <ligand>
        <name>Zn(2+)</name>
        <dbReference type="ChEBI" id="CHEBI:29105"/>
    </ligand>
</feature>
<dbReference type="FunFam" id="1.10.150.20:FF:000007">
    <property type="entry name" value="DNA ligase"/>
    <property type="match status" value="1"/>
</dbReference>
<dbReference type="Gene3D" id="6.20.10.30">
    <property type="match status" value="1"/>
</dbReference>
<name>A0A369B7Q1_9FIRM</name>
<dbReference type="Pfam" id="PF03119">
    <property type="entry name" value="DNA_ligase_ZBD"/>
    <property type="match status" value="1"/>
</dbReference>
<dbReference type="GO" id="GO:0006281">
    <property type="term" value="P:DNA repair"/>
    <property type="evidence" value="ECO:0007669"/>
    <property type="project" value="UniProtKB-KW"/>
</dbReference>
<dbReference type="GO" id="GO:0003677">
    <property type="term" value="F:DNA binding"/>
    <property type="evidence" value="ECO:0007669"/>
    <property type="project" value="InterPro"/>
</dbReference>
<dbReference type="CDD" id="cd00114">
    <property type="entry name" value="LIGANc"/>
    <property type="match status" value="1"/>
</dbReference>
<keyword evidence="8 15" id="KW-0862">Zinc</keyword>
<feature type="binding site" evidence="15">
    <location>
        <position position="139"/>
    </location>
    <ligand>
        <name>NAD(+)</name>
        <dbReference type="ChEBI" id="CHEBI:57540"/>
    </ligand>
</feature>
<dbReference type="InterPro" id="IPR004150">
    <property type="entry name" value="NAD_DNA_ligase_OB"/>
</dbReference>
<dbReference type="RefSeq" id="WP_170138118.1">
    <property type="nucleotide sequence ID" value="NZ_QPJT01000010.1"/>
</dbReference>
<dbReference type="CDD" id="cd17748">
    <property type="entry name" value="BRCT_DNA_ligase_like"/>
    <property type="match status" value="1"/>
</dbReference>
<evidence type="ECO:0000259" key="17">
    <source>
        <dbReference type="PROSITE" id="PS50172"/>
    </source>
</evidence>
<dbReference type="Gene3D" id="2.40.50.140">
    <property type="entry name" value="Nucleic acid-binding proteins"/>
    <property type="match status" value="1"/>
</dbReference>
<evidence type="ECO:0000256" key="12">
    <source>
        <dbReference type="ARBA" id="ARBA00023211"/>
    </source>
</evidence>
<evidence type="ECO:0000256" key="2">
    <source>
        <dbReference type="ARBA" id="ARBA00012722"/>
    </source>
</evidence>
<comment type="catalytic activity">
    <reaction evidence="13 15">
        <text>NAD(+) + (deoxyribonucleotide)n-3'-hydroxyl + 5'-phospho-(deoxyribonucleotide)m = (deoxyribonucleotide)n+m + AMP + beta-nicotinamide D-nucleotide.</text>
        <dbReference type="EC" id="6.5.1.2"/>
    </reaction>
</comment>
<dbReference type="SMART" id="SM00292">
    <property type="entry name" value="BRCT"/>
    <property type="match status" value="1"/>
</dbReference>
<feature type="active site" description="N6-AMP-lysine intermediate" evidence="15">
    <location>
        <position position="118"/>
    </location>
</feature>
<evidence type="ECO:0000256" key="6">
    <source>
        <dbReference type="ARBA" id="ARBA00022723"/>
    </source>
</evidence>
<dbReference type="SMART" id="SM00532">
    <property type="entry name" value="LIGANc"/>
    <property type="match status" value="1"/>
</dbReference>
<evidence type="ECO:0000256" key="5">
    <source>
        <dbReference type="ARBA" id="ARBA00022705"/>
    </source>
</evidence>
<dbReference type="Gene3D" id="1.10.150.20">
    <property type="entry name" value="5' to 3' exonuclease, C-terminal subdomain"/>
    <property type="match status" value="2"/>
</dbReference>
<dbReference type="Pfam" id="PF12826">
    <property type="entry name" value="HHH_2"/>
    <property type="match status" value="1"/>
</dbReference>
<evidence type="ECO:0000256" key="13">
    <source>
        <dbReference type="ARBA" id="ARBA00034005"/>
    </source>
</evidence>
<feature type="binding site" evidence="15">
    <location>
        <position position="411"/>
    </location>
    <ligand>
        <name>Zn(2+)</name>
        <dbReference type="ChEBI" id="CHEBI:29105"/>
    </ligand>
</feature>
<keyword evidence="19" id="KW-1185">Reference proteome</keyword>
<dbReference type="Pfam" id="PF00533">
    <property type="entry name" value="BRCT"/>
    <property type="match status" value="1"/>
</dbReference>
<feature type="binding site" evidence="15">
    <location>
        <position position="314"/>
    </location>
    <ligand>
        <name>NAD(+)</name>
        <dbReference type="ChEBI" id="CHEBI:57540"/>
    </ligand>
</feature>
<evidence type="ECO:0000256" key="14">
    <source>
        <dbReference type="ARBA" id="ARBA00060881"/>
    </source>
</evidence>
<dbReference type="GO" id="GO:0006260">
    <property type="term" value="P:DNA replication"/>
    <property type="evidence" value="ECO:0007669"/>
    <property type="project" value="UniProtKB-KW"/>
</dbReference>
<dbReference type="Pfam" id="PF01653">
    <property type="entry name" value="DNA_ligase_aden"/>
    <property type="match status" value="1"/>
</dbReference>
<dbReference type="GO" id="GO:0046872">
    <property type="term" value="F:metal ion binding"/>
    <property type="evidence" value="ECO:0007669"/>
    <property type="project" value="UniProtKB-KW"/>
</dbReference>
<dbReference type="Gene3D" id="1.10.287.610">
    <property type="entry name" value="Helix hairpin bin"/>
    <property type="match status" value="1"/>
</dbReference>
<keyword evidence="7 15" id="KW-0227">DNA damage</keyword>
<evidence type="ECO:0000256" key="9">
    <source>
        <dbReference type="ARBA" id="ARBA00022842"/>
    </source>
</evidence>
<dbReference type="SUPFAM" id="SSF47781">
    <property type="entry name" value="RuvA domain 2-like"/>
    <property type="match status" value="1"/>
</dbReference>
<dbReference type="Gene3D" id="3.40.50.10190">
    <property type="entry name" value="BRCT domain"/>
    <property type="match status" value="1"/>
</dbReference>
<keyword evidence="11 15" id="KW-0234">DNA repair</keyword>
<dbReference type="PANTHER" id="PTHR23389">
    <property type="entry name" value="CHROMOSOME TRANSMISSION FIDELITY FACTOR 18"/>
    <property type="match status" value="1"/>
</dbReference>
<dbReference type="InterPro" id="IPR001357">
    <property type="entry name" value="BRCT_dom"/>
</dbReference>
<keyword evidence="12 15" id="KW-0464">Manganese</keyword>
<dbReference type="FunFam" id="3.30.470.30:FF:000001">
    <property type="entry name" value="DNA ligase"/>
    <property type="match status" value="1"/>
</dbReference>
<gene>
    <name evidence="15" type="primary">ligA</name>
    <name evidence="18" type="ORF">DFR58_110126</name>
</gene>
<evidence type="ECO:0000256" key="1">
    <source>
        <dbReference type="ARBA" id="ARBA00004067"/>
    </source>
</evidence>
<dbReference type="Pfam" id="PF03120">
    <property type="entry name" value="OB_DNA_ligase"/>
    <property type="match status" value="1"/>
</dbReference>
<evidence type="ECO:0000256" key="16">
    <source>
        <dbReference type="SAM" id="MobiDB-lite"/>
    </source>
</evidence>
<dbReference type="EC" id="6.5.1.2" evidence="2 15"/>
<sequence>MELETGDKMQSRINELRKILDYHSHRYYVEDSPEISDFEYDRLYRELEDLEEQRPELVTPDSPTQRVGGKPLEGFEKVQHVVRMESLADVFSEQELFSFDQRVRDALGDEVEYVVERKIDGLSVSLEYENGSFIRGSTRGDGFVGEDVTQNLRTIKSIPLKLKHKLPFIEVRGEVFISKGDFIKLNEQQEAMEQQVFANPRNAAAGSLRQLDPKITSGRKLNIYVFNIQRIEGMSFKSHSESLDYMRELGFNVNHGFKVCQNIRQVMDEINRIGEGRGELSFEIDGAVVKVNSLAKRDILGSTSKTPRWAVAYKYPAERKQTVIKSIWANVGRTGVLTPNAVLEPVRLAGTVVSRATLHNMDYIKEKDIRIGDTVWVQKAGDIIPEVVEVVFDKRTGDETEYIMPEKCPVCGSDVVREEGEAASRCTGIECPAQLFRSIVHFASRDAMNIDGLGPAIIEALLNKGFITGIADLYYLHERKAELEKIERMGKKSTENLLRSIDNSRSNNIDRLIFGFGIRHVGLRAAQLLAENFESVDDIINASAEDIVNIQEFGEKTAMSLVSFFKQAHAADTLSKLAAAGVNLKSAGKRELKDKRFEGLTFVLTGTLPQYGRSEASRIIEGFGGKTSGSVSKKTSYVLAGEDAGSKLEKAVQLGIRVIDEEEFKRMIE</sequence>
<evidence type="ECO:0000313" key="19">
    <source>
        <dbReference type="Proteomes" id="UP000253034"/>
    </source>
</evidence>
<dbReference type="InterPro" id="IPR012340">
    <property type="entry name" value="NA-bd_OB-fold"/>
</dbReference>
<dbReference type="NCBIfam" id="TIGR00575">
    <property type="entry name" value="dnlj"/>
    <property type="match status" value="1"/>
</dbReference>